<dbReference type="STRING" id="85681.V4TIS6"/>
<feature type="non-terminal residue" evidence="2">
    <location>
        <position position="1"/>
    </location>
</feature>
<dbReference type="OMA" id="TMVDREW"/>
<dbReference type="InterPro" id="IPR005069">
    <property type="entry name" value="Nucl-diP-sugar_transferase"/>
</dbReference>
<keyword evidence="3" id="KW-1185">Reference proteome</keyword>
<feature type="domain" description="Nucleotide-diphospho-sugar transferase" evidence="1">
    <location>
        <begin position="127"/>
        <end position="320"/>
    </location>
</feature>
<evidence type="ECO:0000313" key="2">
    <source>
        <dbReference type="EMBL" id="ESR60323.1"/>
    </source>
</evidence>
<dbReference type="PANTHER" id="PTHR46038">
    <property type="entry name" value="EXPRESSED PROTEIN-RELATED"/>
    <property type="match status" value="1"/>
</dbReference>
<accession>V4TIS6</accession>
<dbReference type="Pfam" id="PF03407">
    <property type="entry name" value="Nucleotid_trans"/>
    <property type="match status" value="1"/>
</dbReference>
<gene>
    <name evidence="2" type="ORF">CICLE_v10018159mg</name>
</gene>
<dbReference type="EMBL" id="KI536312">
    <property type="protein sequence ID" value="ESR60323.1"/>
    <property type="molecule type" value="Genomic_DNA"/>
</dbReference>
<evidence type="ECO:0000259" key="1">
    <source>
        <dbReference type="Pfam" id="PF03407"/>
    </source>
</evidence>
<dbReference type="OrthoDB" id="540503at2759"/>
<reference evidence="2 3" key="1">
    <citation type="submission" date="2013-10" db="EMBL/GenBank/DDBJ databases">
        <authorList>
            <consortium name="International Citrus Genome Consortium"/>
            <person name="Jenkins J."/>
            <person name="Schmutz J."/>
            <person name="Prochnik S."/>
            <person name="Rokhsar D."/>
            <person name="Gmitter F."/>
            <person name="Ollitrault P."/>
            <person name="Machado M."/>
            <person name="Talon M."/>
            <person name="Wincker P."/>
            <person name="Jaillon O."/>
            <person name="Morgante M."/>
        </authorList>
    </citation>
    <scope>NUCLEOTIDE SEQUENCE</scope>
    <source>
        <strain evidence="3">cv. Clemenules</strain>
    </source>
</reference>
<name>V4TIS6_CITCL</name>
<evidence type="ECO:0000313" key="3">
    <source>
        <dbReference type="Proteomes" id="UP000030687"/>
    </source>
</evidence>
<dbReference type="InParanoid" id="V4TIS6"/>
<dbReference type="Gramene" id="ESR60323">
    <property type="protein sequence ID" value="ESR60323"/>
    <property type="gene ID" value="CICLE_v10018159mg"/>
</dbReference>
<protein>
    <recommendedName>
        <fullName evidence="1">Nucleotide-diphospho-sugar transferase domain-containing protein</fullName>
    </recommendedName>
</protein>
<sequence>TLQCTIIKPGDIWTETKISNMAALRKIKSPDCIIVLLIMLIIFLLSYNSCNPTTETVDTGALKSQPPADKIVADSRINNSLLQLLRRTTMQDRTVIITMVGQEWASPGSVLDLFLESFHIGEETKPLLNHLLIVALDSKAFQYCKTVHPHCFYLSNTSTRYTKKKQLSLPQVRNKFWQEVIELAYSVVFTEVDVMWLRNPILQVDCLKEMTIACDVYSGDLQNISYVKDGGFFYLKSNAITSEYFKYQDMTRILFPDSQNRTLCEETVVNGELFETLSLRINYMEQDLYGEFCQQNINMDTICTVRANCCDDTESKVHDLKLLIEDWRSFTKKNSLRGSSPPYTWRAHSKCKG</sequence>
<proteinExistence type="predicted"/>
<dbReference type="AlphaFoldDB" id="V4TIS6"/>
<dbReference type="KEGG" id="cic:CICLE_v10018159mg"/>
<dbReference type="PANTHER" id="PTHR46038:SF37">
    <property type="entry name" value="GLYCOSYLTRANSFERASE"/>
    <property type="match status" value="1"/>
</dbReference>
<organism evidence="2 3">
    <name type="scientific">Citrus clementina</name>
    <name type="common">Clementine</name>
    <name type="synonym">Citrus deliciosa x Citrus sinensis</name>
    <dbReference type="NCBI Taxonomy" id="85681"/>
    <lineage>
        <taxon>Eukaryota</taxon>
        <taxon>Viridiplantae</taxon>
        <taxon>Streptophyta</taxon>
        <taxon>Embryophyta</taxon>
        <taxon>Tracheophyta</taxon>
        <taxon>Spermatophyta</taxon>
        <taxon>Magnoliopsida</taxon>
        <taxon>eudicotyledons</taxon>
        <taxon>Gunneridae</taxon>
        <taxon>Pentapetalae</taxon>
        <taxon>rosids</taxon>
        <taxon>malvids</taxon>
        <taxon>Sapindales</taxon>
        <taxon>Rutaceae</taxon>
        <taxon>Aurantioideae</taxon>
        <taxon>Citrus</taxon>
    </lineage>
</organism>
<dbReference type="Proteomes" id="UP000030687">
    <property type="component" value="Unassembled WGS sequence"/>
</dbReference>
<dbReference type="InterPro" id="IPR044821">
    <property type="entry name" value="At1g28695/At4g15970-like"/>
</dbReference>
<dbReference type="eggNOG" id="ENOG502S0VP">
    <property type="taxonomic scope" value="Eukaryota"/>
</dbReference>